<dbReference type="Proteomes" id="UP001168098">
    <property type="component" value="Unassembled WGS sequence"/>
</dbReference>
<reference evidence="2 3" key="1">
    <citation type="journal article" date="2023" name="BMC Biotechnol.">
        <title>Vitis rotundifolia cv Carlos genome sequencing.</title>
        <authorList>
            <person name="Huff M."/>
            <person name="Hulse-Kemp A."/>
            <person name="Scheffler B."/>
            <person name="Youngblood R."/>
            <person name="Simpson S."/>
            <person name="Babiker E."/>
            <person name="Staton M."/>
        </authorList>
    </citation>
    <scope>NUCLEOTIDE SEQUENCE [LARGE SCALE GENOMIC DNA]</scope>
    <source>
        <tissue evidence="2">Leaf</tissue>
    </source>
</reference>
<dbReference type="EMBL" id="JARBHA010000018">
    <property type="protein sequence ID" value="KAJ9675279.1"/>
    <property type="molecule type" value="Genomic_DNA"/>
</dbReference>
<feature type="domain" description="PRMT5 TIM barrel" evidence="1">
    <location>
        <begin position="55"/>
        <end position="121"/>
    </location>
</feature>
<evidence type="ECO:0000259" key="1">
    <source>
        <dbReference type="Pfam" id="PF17285"/>
    </source>
</evidence>
<accession>A0AA39D956</accession>
<gene>
    <name evidence="2" type="ORF">PVL29_024297</name>
</gene>
<evidence type="ECO:0000313" key="2">
    <source>
        <dbReference type="EMBL" id="KAJ9675279.1"/>
    </source>
</evidence>
<sequence>MCVGSSVVSNFSSFIMQLNASGSRNAVSGKWAFAHEDFIIGQPLDFHIDADRNGRQTNSWELRILFRFLCEHHSQLFIAMDVLSSLPSANLLGRQFGEPARTDIIHTHAFLINAREWAALVHCINDMKICAQASD</sequence>
<dbReference type="AlphaFoldDB" id="A0AA39D956"/>
<proteinExistence type="predicted"/>
<dbReference type="Pfam" id="PF17285">
    <property type="entry name" value="PRMT5_TIM"/>
    <property type="match status" value="1"/>
</dbReference>
<protein>
    <recommendedName>
        <fullName evidence="1">PRMT5 TIM barrel domain-containing protein</fullName>
    </recommendedName>
</protein>
<organism evidence="2 3">
    <name type="scientific">Vitis rotundifolia</name>
    <name type="common">Muscadine grape</name>
    <dbReference type="NCBI Taxonomy" id="103349"/>
    <lineage>
        <taxon>Eukaryota</taxon>
        <taxon>Viridiplantae</taxon>
        <taxon>Streptophyta</taxon>
        <taxon>Embryophyta</taxon>
        <taxon>Tracheophyta</taxon>
        <taxon>Spermatophyta</taxon>
        <taxon>Magnoliopsida</taxon>
        <taxon>eudicotyledons</taxon>
        <taxon>Gunneridae</taxon>
        <taxon>Pentapetalae</taxon>
        <taxon>rosids</taxon>
        <taxon>Vitales</taxon>
        <taxon>Vitaceae</taxon>
        <taxon>Viteae</taxon>
        <taxon>Vitis</taxon>
    </lineage>
</organism>
<dbReference type="Gene3D" id="3.20.20.150">
    <property type="entry name" value="Divalent-metal-dependent TIM barrel enzymes"/>
    <property type="match status" value="1"/>
</dbReference>
<name>A0AA39D956_VITRO</name>
<evidence type="ECO:0000313" key="3">
    <source>
        <dbReference type="Proteomes" id="UP001168098"/>
    </source>
</evidence>
<dbReference type="InterPro" id="IPR035247">
    <property type="entry name" value="PRMT5_TIM"/>
</dbReference>
<comment type="caution">
    <text evidence="2">The sequence shown here is derived from an EMBL/GenBank/DDBJ whole genome shotgun (WGS) entry which is preliminary data.</text>
</comment>
<keyword evidence="3" id="KW-1185">Reference proteome</keyword>